<comment type="catalytic activity">
    <reaction evidence="3">
        <text>3-O-[beta-D-GlcA-(1-&gt;3)-beta-D-Gal-(1-&gt;3)-beta-D-Gal-(1-&gt;4)-beta-D-2-O-P-Xyl]-L-seryl-[protein] + H2O = 3-O-(beta-D-GlcA-(1-&gt;3)-beta-D-Gal-(1-&gt;3)-beta-D-Gal-(1-&gt;4)-beta-D-Xyl)-L-seryl-[protein] + phosphate</text>
        <dbReference type="Rhea" id="RHEA:56512"/>
        <dbReference type="Rhea" id="RHEA-COMP:12573"/>
        <dbReference type="Rhea" id="RHEA-COMP:14559"/>
        <dbReference type="ChEBI" id="CHEBI:15377"/>
        <dbReference type="ChEBI" id="CHEBI:43474"/>
        <dbReference type="ChEBI" id="CHEBI:132093"/>
        <dbReference type="ChEBI" id="CHEBI:140495"/>
    </reaction>
</comment>
<dbReference type="InterPro" id="IPR000560">
    <property type="entry name" value="His_Pase_clade-2"/>
</dbReference>
<evidence type="ECO:0000256" key="7">
    <source>
        <dbReference type="SAM" id="Phobius"/>
    </source>
</evidence>
<evidence type="ECO:0000256" key="1">
    <source>
        <dbReference type="ARBA" id="ARBA00005375"/>
    </source>
</evidence>
<dbReference type="InterPro" id="IPR029033">
    <property type="entry name" value="His_PPase_superfam"/>
</dbReference>
<evidence type="ECO:0000256" key="6">
    <source>
        <dbReference type="SAM" id="MobiDB-lite"/>
    </source>
</evidence>
<feature type="transmembrane region" description="Helical" evidence="7">
    <location>
        <begin position="12"/>
        <end position="31"/>
    </location>
</feature>
<feature type="compositionally biased region" description="Polar residues" evidence="6">
    <location>
        <begin position="531"/>
        <end position="544"/>
    </location>
</feature>
<keyword evidence="7" id="KW-0812">Transmembrane</keyword>
<feature type="compositionally biased region" description="Low complexity" evidence="6">
    <location>
        <begin position="556"/>
        <end position="568"/>
    </location>
</feature>
<comment type="similarity">
    <text evidence="1">Belongs to the histidine acid phosphatase family.</text>
</comment>
<dbReference type="GO" id="GO:0016791">
    <property type="term" value="F:phosphatase activity"/>
    <property type="evidence" value="ECO:0007669"/>
    <property type="project" value="TreeGrafter"/>
</dbReference>
<dbReference type="Gene3D" id="3.40.50.1240">
    <property type="entry name" value="Phosphoglycerate mutase-like"/>
    <property type="match status" value="1"/>
</dbReference>
<feature type="region of interest" description="Disordered" evidence="6">
    <location>
        <begin position="518"/>
        <end position="587"/>
    </location>
</feature>
<dbReference type="CDD" id="cd07061">
    <property type="entry name" value="HP_HAP_like"/>
    <property type="match status" value="1"/>
</dbReference>
<feature type="compositionally biased region" description="Polar residues" evidence="6">
    <location>
        <begin position="673"/>
        <end position="688"/>
    </location>
</feature>
<dbReference type="PANTHER" id="PTHR11567:SF110">
    <property type="entry name" value="2-PHOSPHOXYLOSE PHOSPHATASE 1"/>
    <property type="match status" value="1"/>
</dbReference>
<accession>A0A6G1SKS0</accession>
<dbReference type="PANTHER" id="PTHR11567">
    <property type="entry name" value="ACID PHOSPHATASE-RELATED"/>
    <property type="match status" value="1"/>
</dbReference>
<sequence length="751" mass="82177">MRVNHRQRAHIFMLAGVFGLMVVTLYMAFGFPSALLQLKQSDTTELKGVILIGGHGEVTPPRDVYFEAYGEEPPEQWYSLGGPNQLTNMGKERMYLLGKFLRLRYYEKLLKGNPKRLLVRSENSDKCLESAQALIAGLNPPANNWFWSTSGTSKSSSSMSASTLTSGGSPSTDNDLAHLWQPKSVHTTSEQLDDLLSSKTRCLTMDSLQAHWKNTTRYAHLLNEFRHDLQILRQNTGLEFEDDLEMLANIEDQLRARSSLTTETNDSPPMPSWYTSTFASRLAHVADATAGCRFSQIGTQRLYVGRLLDTITKNIFGKIRSDLTSGLSMLGGGSGGDSDGLLDNDEEDDGNDRELGQVDENDPTVVDFNKTIAASKRDKGANSRGKGQQEEILIRKNKLLPPEERAKLKLAHHTEPNVFVYMTDKQHLTALLNSLKIYSSQTHYGALLIIELHYDSANQIHFLRMFTVNSFSHNVLPEPVRVNPIACLDSVECSPQQFERNIRHLRLDKLSWQRSCQVADDSGHGGSGSGAISTPSSNQMPDSGTPTPTSQPPTQAPKSQQQQQQQAEPTERSDKVTSETTEAPVIDTSAKLEALVVTPSSGLPASNSTLASNSTTASNSTSTSNPTTASNSTTTTIDTLSDESASTDDHHDSQENENKHDDLDDNENLLVGPTNTKPISSANKTGVANNSNGNNKDNDDNEQLVTAITPTLVEIDRTATSDRVEGSETALAGTEAMPLVSPANMTTTTHH</sequence>
<keyword evidence="7" id="KW-1133">Transmembrane helix</keyword>
<protein>
    <recommendedName>
        <fullName evidence="4">2-phosphoxylose phosphatase 1</fullName>
    </recommendedName>
    <alternativeName>
        <fullName evidence="5">Acid phosphatase-like protein 2</fullName>
    </alternativeName>
</protein>
<name>A0A6G1SKS0_9ACAR</name>
<feature type="compositionally biased region" description="Low complexity" evidence="6">
    <location>
        <begin position="603"/>
        <end position="636"/>
    </location>
</feature>
<gene>
    <name evidence="8" type="primary">acpt</name>
    <name evidence="8" type="ORF">g.1700</name>
</gene>
<evidence type="ECO:0000256" key="2">
    <source>
        <dbReference type="ARBA" id="ARBA00022801"/>
    </source>
</evidence>
<evidence type="ECO:0000313" key="8">
    <source>
        <dbReference type="EMBL" id="MDE50811.1"/>
    </source>
</evidence>
<feature type="compositionally biased region" description="Acidic residues" evidence="6">
    <location>
        <begin position="340"/>
        <end position="361"/>
    </location>
</feature>
<feature type="region of interest" description="Disordered" evidence="6">
    <location>
        <begin position="157"/>
        <end position="176"/>
    </location>
</feature>
<dbReference type="EMBL" id="GGYP01006040">
    <property type="protein sequence ID" value="MDE50811.1"/>
    <property type="molecule type" value="Transcribed_RNA"/>
</dbReference>
<feature type="region of interest" description="Disordered" evidence="6">
    <location>
        <begin position="601"/>
        <end position="702"/>
    </location>
</feature>
<feature type="region of interest" description="Disordered" evidence="6">
    <location>
        <begin position="334"/>
        <end position="361"/>
    </location>
</feature>
<feature type="compositionally biased region" description="Low complexity" evidence="6">
    <location>
        <begin position="157"/>
        <end position="169"/>
    </location>
</feature>
<evidence type="ECO:0000256" key="3">
    <source>
        <dbReference type="ARBA" id="ARBA00036311"/>
    </source>
</evidence>
<keyword evidence="7" id="KW-0472">Membrane</keyword>
<keyword evidence="2" id="KW-0378">Hydrolase</keyword>
<proteinExistence type="inferred from homology"/>
<evidence type="ECO:0000256" key="4">
    <source>
        <dbReference type="ARBA" id="ARBA00040357"/>
    </source>
</evidence>
<feature type="compositionally biased region" description="Basic and acidic residues" evidence="6">
    <location>
        <begin position="647"/>
        <end position="662"/>
    </location>
</feature>
<organism evidence="8">
    <name type="scientific">Aceria tosichella</name>
    <name type="common">wheat curl mite</name>
    <dbReference type="NCBI Taxonomy" id="561515"/>
    <lineage>
        <taxon>Eukaryota</taxon>
        <taxon>Metazoa</taxon>
        <taxon>Ecdysozoa</taxon>
        <taxon>Arthropoda</taxon>
        <taxon>Chelicerata</taxon>
        <taxon>Arachnida</taxon>
        <taxon>Acari</taxon>
        <taxon>Acariformes</taxon>
        <taxon>Trombidiformes</taxon>
        <taxon>Prostigmata</taxon>
        <taxon>Eupodina</taxon>
        <taxon>Eriophyoidea</taxon>
        <taxon>Eriophyidae</taxon>
        <taxon>Eriophyinae</taxon>
        <taxon>Aceriini</taxon>
        <taxon>Aceria</taxon>
    </lineage>
</organism>
<dbReference type="InterPro" id="IPR050645">
    <property type="entry name" value="Histidine_acid_phosphatase"/>
</dbReference>
<dbReference type="SUPFAM" id="SSF53254">
    <property type="entry name" value="Phosphoglycerate mutase-like"/>
    <property type="match status" value="1"/>
</dbReference>
<dbReference type="AlphaFoldDB" id="A0A6G1SKS0"/>
<evidence type="ECO:0000256" key="5">
    <source>
        <dbReference type="ARBA" id="ARBA00041499"/>
    </source>
</evidence>
<reference evidence="8" key="1">
    <citation type="submission" date="2018-10" db="EMBL/GenBank/DDBJ databases">
        <title>Transcriptome assembly of Aceria tosichella (Wheat curl mite) Type 2.</title>
        <authorList>
            <person name="Scully E.D."/>
            <person name="Geib S.M."/>
            <person name="Palmer N.A."/>
            <person name="Gupta A.K."/>
            <person name="Sarath G."/>
            <person name="Tatineni S."/>
        </authorList>
    </citation>
    <scope>NUCLEOTIDE SEQUENCE</scope>
    <source>
        <strain evidence="8">LincolnNE</strain>
    </source>
</reference>